<dbReference type="EMBL" id="CP092423">
    <property type="protein sequence ID" value="ULP40946.1"/>
    <property type="molecule type" value="Genomic_DNA"/>
</dbReference>
<evidence type="ECO:0000313" key="2">
    <source>
        <dbReference type="Proteomes" id="UP001055171"/>
    </source>
</evidence>
<dbReference type="RefSeq" id="WP_239720475.1">
    <property type="nucleotide sequence ID" value="NZ_CP092423.2"/>
</dbReference>
<keyword evidence="2" id="KW-1185">Reference proteome</keyword>
<reference evidence="1" key="1">
    <citation type="submission" date="2022-08" db="EMBL/GenBank/DDBJ databases">
        <title>Complete genome sequence of 14 non-tuberculosis mycobacteria type-strains.</title>
        <authorList>
            <person name="Igarashi Y."/>
            <person name="Osugi A."/>
            <person name="Mitarai S."/>
        </authorList>
    </citation>
    <scope>NUCLEOTIDE SEQUENCE</scope>
    <source>
        <strain evidence="1">ATCC 51985</strain>
    </source>
</reference>
<gene>
    <name evidence="1" type="ORF">MJO58_18760</name>
</gene>
<evidence type="ECO:0000313" key="1">
    <source>
        <dbReference type="EMBL" id="ULP40946.1"/>
    </source>
</evidence>
<dbReference type="InterPro" id="IPR022536">
    <property type="entry name" value="EspC"/>
</dbReference>
<proteinExistence type="predicted"/>
<protein>
    <submittedName>
        <fullName evidence="1">ESX-1 secretion-associated protein</fullName>
    </submittedName>
</protein>
<sequence length="106" mass="11545">MPDNSLQVTSAYLEQLAVEQEEAAAEINSAMAETDGLAYKLIWDHGFISAVFWGAMFITEKEREAACTNMVAVSNEMAANLRAARTAYTGTDTQSSEDLSQQMMPG</sequence>
<dbReference type="Proteomes" id="UP001055171">
    <property type="component" value="Chromosome"/>
</dbReference>
<dbReference type="Pfam" id="PF10824">
    <property type="entry name" value="T7SS_ESX_EspC"/>
    <property type="match status" value="1"/>
</dbReference>
<name>A0ABY3UUY3_MYCLN</name>
<accession>A0ABY3UUY3</accession>
<organism evidence="1 2">
    <name type="scientific">Mycobacterium lentiflavum</name>
    <dbReference type="NCBI Taxonomy" id="141349"/>
    <lineage>
        <taxon>Bacteria</taxon>
        <taxon>Bacillati</taxon>
        <taxon>Actinomycetota</taxon>
        <taxon>Actinomycetes</taxon>
        <taxon>Mycobacteriales</taxon>
        <taxon>Mycobacteriaceae</taxon>
        <taxon>Mycobacterium</taxon>
        <taxon>Mycobacterium simiae complex</taxon>
    </lineage>
</organism>